<comment type="caution">
    <text evidence="3">The sequence shown here is derived from an EMBL/GenBank/DDBJ whole genome shotgun (WGS) entry which is preliminary data.</text>
</comment>
<dbReference type="SUPFAM" id="SSF64307">
    <property type="entry name" value="SirA-like"/>
    <property type="match status" value="1"/>
</dbReference>
<proteinExistence type="inferred from homology"/>
<protein>
    <recommendedName>
        <fullName evidence="2">UPF0033 domain-containing protein</fullName>
    </recommendedName>
</protein>
<dbReference type="Gene3D" id="3.30.110.40">
    <property type="entry name" value="TusA-like domain"/>
    <property type="match status" value="1"/>
</dbReference>
<keyword evidence="4" id="KW-1185">Reference proteome</keyword>
<dbReference type="PANTHER" id="PTHR33279">
    <property type="entry name" value="SULFUR CARRIER PROTEIN YEDF-RELATED"/>
    <property type="match status" value="1"/>
</dbReference>
<evidence type="ECO:0000256" key="1">
    <source>
        <dbReference type="ARBA" id="ARBA00008984"/>
    </source>
</evidence>
<dbReference type="Proteomes" id="UP000003438">
    <property type="component" value="Unassembled WGS sequence"/>
</dbReference>
<comment type="similarity">
    <text evidence="1">Belongs to the sulfur carrier protein TusA family.</text>
</comment>
<reference evidence="3" key="1">
    <citation type="submission" date="2009-12" db="EMBL/GenBank/DDBJ databases">
        <authorList>
            <person name="Weinstock G."/>
            <person name="Sodergren E."/>
            <person name="Clifton S."/>
            <person name="Fulton L."/>
            <person name="Fulton B."/>
            <person name="Courtney L."/>
            <person name="Fronick C."/>
            <person name="Harrison M."/>
            <person name="Strong C."/>
            <person name="Farmer C."/>
            <person name="Delahaunty K."/>
            <person name="Markovic C."/>
            <person name="Hall O."/>
            <person name="Minx P."/>
            <person name="Tomlinson C."/>
            <person name="Mitreva M."/>
            <person name="Nelson J."/>
            <person name="Hou S."/>
            <person name="Wollam A."/>
            <person name="Pepin K.H."/>
            <person name="Johnson M."/>
            <person name="Bhonagiri V."/>
            <person name="Nash W.E."/>
            <person name="Warren W."/>
            <person name="Chinwalla A."/>
            <person name="Mardis E.R."/>
            <person name="Wilson R.K."/>
        </authorList>
    </citation>
    <scope>NUCLEOTIDE SEQUENCE [LARGE SCALE GENOMIC DNA]</scope>
    <source>
        <strain evidence="3">DSM 15176</strain>
    </source>
</reference>
<feature type="domain" description="UPF0033" evidence="2">
    <location>
        <begin position="2"/>
        <end position="68"/>
    </location>
</feature>
<dbReference type="EMBL" id="ACBY02000070">
    <property type="protein sequence ID" value="EFB74445.1"/>
    <property type="molecule type" value="Genomic_DNA"/>
</dbReference>
<dbReference type="STRING" id="411471.SUBVAR_07251"/>
<organism evidence="3 4">
    <name type="scientific">Subdoligranulum variabile DSM 15176</name>
    <dbReference type="NCBI Taxonomy" id="411471"/>
    <lineage>
        <taxon>Bacteria</taxon>
        <taxon>Bacillati</taxon>
        <taxon>Bacillota</taxon>
        <taxon>Clostridia</taxon>
        <taxon>Eubacteriales</taxon>
        <taxon>Oscillospiraceae</taxon>
        <taxon>Subdoligranulum</taxon>
    </lineage>
</organism>
<dbReference type="OrthoDB" id="9797352at2"/>
<evidence type="ECO:0000259" key="2">
    <source>
        <dbReference type="Pfam" id="PF01206"/>
    </source>
</evidence>
<dbReference type="PANTHER" id="PTHR33279:SF6">
    <property type="entry name" value="SULFUR CARRIER PROTEIN YEDF-RELATED"/>
    <property type="match status" value="1"/>
</dbReference>
<sequence length="69" mass="7545">MIDARGLSCPMPVVMVQKAVQNGTPATLEVLLDNPCSVENVTRFAHNSGYAVEVAPADEDEFRLTLRKQ</sequence>
<dbReference type="InterPro" id="IPR036868">
    <property type="entry name" value="TusA-like_sf"/>
</dbReference>
<dbReference type="HOGENOM" id="CLU_165255_0_2_9"/>
<dbReference type="CDD" id="cd03421">
    <property type="entry name" value="SirA_like_N"/>
    <property type="match status" value="1"/>
</dbReference>
<dbReference type="RefSeq" id="WP_007048596.1">
    <property type="nucleotide sequence ID" value="NZ_GG704771.1"/>
</dbReference>
<name>D1PS68_9FIRM</name>
<evidence type="ECO:0000313" key="3">
    <source>
        <dbReference type="EMBL" id="EFB74445.1"/>
    </source>
</evidence>
<dbReference type="Pfam" id="PF01206">
    <property type="entry name" value="TusA"/>
    <property type="match status" value="1"/>
</dbReference>
<evidence type="ECO:0000313" key="4">
    <source>
        <dbReference type="Proteomes" id="UP000003438"/>
    </source>
</evidence>
<accession>D1PS68</accession>
<gene>
    <name evidence="3" type="ORF">SUBVAR_07251</name>
</gene>
<dbReference type="InterPro" id="IPR001455">
    <property type="entry name" value="TusA-like"/>
</dbReference>
<dbReference type="eggNOG" id="COG0425">
    <property type="taxonomic scope" value="Bacteria"/>
</dbReference>
<dbReference type="AlphaFoldDB" id="D1PS68"/>